<sequence>MSLACMGWLKKKCRKGKKGECRDCEMVQQLSLSHRLKERDIILRNSHLKFGFKDCRLYAVWTWLPNRFSVCQPELLYTTEEHGTSLVTLYQRVENHQPTVIVIKTTNDEIFGAFCSADWSDRRQKSSLLSYFGTGETFIFTLYPIKQKYEWVGLKDENIPNTANMFQAGDNSILTIGGGHGEAIFLDENLLHCRSEKCDTFNNEPLSQSEDFKCKVVEVYGLS</sequence>
<dbReference type="PANTHER" id="PTHR23354">
    <property type="entry name" value="NUCLEOLAR PROTEIN 7/ESTROGEN RECEPTOR COACTIVATOR-RELATED"/>
    <property type="match status" value="1"/>
</dbReference>
<dbReference type="EMBL" id="JAIWYP010000006">
    <property type="protein sequence ID" value="KAH3811079.1"/>
    <property type="molecule type" value="Genomic_DNA"/>
</dbReference>
<organism evidence="2 4">
    <name type="scientific">Dreissena polymorpha</name>
    <name type="common">Zebra mussel</name>
    <name type="synonym">Mytilus polymorpha</name>
    <dbReference type="NCBI Taxonomy" id="45954"/>
    <lineage>
        <taxon>Eukaryota</taxon>
        <taxon>Metazoa</taxon>
        <taxon>Spiralia</taxon>
        <taxon>Lophotrochozoa</taxon>
        <taxon>Mollusca</taxon>
        <taxon>Bivalvia</taxon>
        <taxon>Autobranchia</taxon>
        <taxon>Heteroconchia</taxon>
        <taxon>Euheterodonta</taxon>
        <taxon>Imparidentia</taxon>
        <taxon>Neoheterodontei</taxon>
        <taxon>Myida</taxon>
        <taxon>Dreissenoidea</taxon>
        <taxon>Dreissenidae</taxon>
        <taxon>Dreissena</taxon>
    </lineage>
</organism>
<evidence type="ECO:0000313" key="3">
    <source>
        <dbReference type="EMBL" id="KAH3811079.1"/>
    </source>
</evidence>
<proteinExistence type="predicted"/>
<keyword evidence="4" id="KW-1185">Reference proteome</keyword>
<reference evidence="2" key="2">
    <citation type="submission" date="2020-11" db="EMBL/GenBank/DDBJ databases">
        <authorList>
            <person name="McCartney M.A."/>
            <person name="Auch B."/>
            <person name="Kono T."/>
            <person name="Mallez S."/>
            <person name="Becker A."/>
            <person name="Gohl D.M."/>
            <person name="Silverstein K.A.T."/>
            <person name="Koren S."/>
            <person name="Bechman K.B."/>
            <person name="Herman A."/>
            <person name="Abrahante J.E."/>
            <person name="Garbe J."/>
        </authorList>
    </citation>
    <scope>NUCLEOTIDE SEQUENCE</scope>
    <source>
        <strain evidence="2">Duluth1</strain>
        <tissue evidence="2">Whole animal</tissue>
    </source>
</reference>
<feature type="domain" description="TLDc" evidence="1">
    <location>
        <begin position="56"/>
        <end position="223"/>
    </location>
</feature>
<dbReference type="Pfam" id="PF07534">
    <property type="entry name" value="TLD"/>
    <property type="match status" value="1"/>
</dbReference>
<reference evidence="2" key="1">
    <citation type="journal article" date="2019" name="bioRxiv">
        <title>The Genome of the Zebra Mussel, Dreissena polymorpha: A Resource for Invasive Species Research.</title>
        <authorList>
            <person name="McCartney M.A."/>
            <person name="Auch B."/>
            <person name="Kono T."/>
            <person name="Mallez S."/>
            <person name="Zhang Y."/>
            <person name="Obille A."/>
            <person name="Becker A."/>
            <person name="Abrahante J.E."/>
            <person name="Garbe J."/>
            <person name="Badalamenti J.P."/>
            <person name="Herman A."/>
            <person name="Mangelson H."/>
            <person name="Liachko I."/>
            <person name="Sullivan S."/>
            <person name="Sone E.D."/>
            <person name="Koren S."/>
            <person name="Silverstein K.A.T."/>
            <person name="Beckman K.B."/>
            <person name="Gohl D.M."/>
        </authorList>
    </citation>
    <scope>NUCLEOTIDE SEQUENCE</scope>
    <source>
        <strain evidence="2">Duluth1</strain>
        <tissue evidence="2">Whole animal</tissue>
    </source>
</reference>
<gene>
    <name evidence="2" type="ORF">DPMN_139452</name>
    <name evidence="3" type="ORF">DPMN_139482</name>
</gene>
<name>A0A9D4G9J7_DREPO</name>
<dbReference type="PROSITE" id="PS51886">
    <property type="entry name" value="TLDC"/>
    <property type="match status" value="1"/>
</dbReference>
<accession>A0A9D4G9J7</accession>
<comment type="caution">
    <text evidence="2">The sequence shown here is derived from an EMBL/GenBank/DDBJ whole genome shotgun (WGS) entry which is preliminary data.</text>
</comment>
<dbReference type="AlphaFoldDB" id="A0A9D4G9J7"/>
<dbReference type="SMART" id="SM00584">
    <property type="entry name" value="TLDc"/>
    <property type="match status" value="1"/>
</dbReference>
<evidence type="ECO:0000313" key="2">
    <source>
        <dbReference type="EMBL" id="KAH3811050.1"/>
    </source>
</evidence>
<evidence type="ECO:0000259" key="1">
    <source>
        <dbReference type="PROSITE" id="PS51886"/>
    </source>
</evidence>
<dbReference type="OrthoDB" id="10065050at2759"/>
<dbReference type="Proteomes" id="UP000828390">
    <property type="component" value="Unassembled WGS sequence"/>
</dbReference>
<dbReference type="EMBL" id="JAIWYP010000006">
    <property type="protein sequence ID" value="KAH3811050.1"/>
    <property type="molecule type" value="Genomic_DNA"/>
</dbReference>
<protein>
    <recommendedName>
        <fullName evidence="1">TLDc domain-containing protein</fullName>
    </recommendedName>
</protein>
<dbReference type="PANTHER" id="PTHR23354:SF122">
    <property type="entry name" value="GTPASE-ACTIVATING PROTEIN SKYWALKER"/>
    <property type="match status" value="1"/>
</dbReference>
<evidence type="ECO:0000313" key="4">
    <source>
        <dbReference type="Proteomes" id="UP000828390"/>
    </source>
</evidence>
<dbReference type="InterPro" id="IPR006571">
    <property type="entry name" value="TLDc_dom"/>
</dbReference>